<reference evidence="6 7" key="1">
    <citation type="journal article" date="2015" name="Antonie Van Leeuwenhoek">
        <title>A phylogenomic and molecular marker based taxonomic framework for the order Xanthomonadales: proposal to transfer the families Algiphilaceae and Solimonadaceae to the order Nevskiales ord. nov. and to create a new family within the order Xanthomonadales, the family Rhodanobacteraceae fam. nov., containing the genus Rhodanobacter and its closest relatives.</title>
        <authorList>
            <person name="Naushad S."/>
            <person name="Adeolu M."/>
            <person name="Wong S."/>
            <person name="Sohail M."/>
            <person name="Schellhorn H.E."/>
            <person name="Gupta R.S."/>
        </authorList>
    </citation>
    <scope>NUCLEOTIDE SEQUENCE [LARGE SCALE GENOMIC DNA]</scope>
    <source>
        <strain evidence="6 7">DSM 16301</strain>
    </source>
</reference>
<dbReference type="GO" id="GO:0006310">
    <property type="term" value="P:DNA recombination"/>
    <property type="evidence" value="ECO:0007669"/>
    <property type="project" value="UniProtKB-KW"/>
</dbReference>
<evidence type="ECO:0000256" key="1">
    <source>
        <dbReference type="ARBA" id="ARBA00008857"/>
    </source>
</evidence>
<evidence type="ECO:0000256" key="3">
    <source>
        <dbReference type="ARBA" id="ARBA00023125"/>
    </source>
</evidence>
<dbReference type="Pfam" id="PF00589">
    <property type="entry name" value="Phage_integrase"/>
    <property type="match status" value="1"/>
</dbReference>
<comment type="similarity">
    <text evidence="1">Belongs to the 'phage' integrase family.</text>
</comment>
<dbReference type="Pfam" id="PF13356">
    <property type="entry name" value="Arm-DNA-bind_3"/>
    <property type="match status" value="1"/>
</dbReference>
<dbReference type="RefSeq" id="WP_046972833.1">
    <property type="nucleotide sequence ID" value="NZ_JPLA01000044.1"/>
</dbReference>
<proteinExistence type="inferred from homology"/>
<dbReference type="AlphaFoldDB" id="A0A0G9GZ14"/>
<dbReference type="CDD" id="cd00801">
    <property type="entry name" value="INT_P4_C"/>
    <property type="match status" value="1"/>
</dbReference>
<dbReference type="InterPro" id="IPR011010">
    <property type="entry name" value="DNA_brk_join_enz"/>
</dbReference>
<evidence type="ECO:0000259" key="5">
    <source>
        <dbReference type="PROSITE" id="PS51898"/>
    </source>
</evidence>
<dbReference type="InterPro" id="IPR053876">
    <property type="entry name" value="Phage_int_M"/>
</dbReference>
<dbReference type="GO" id="GO:0015074">
    <property type="term" value="P:DNA integration"/>
    <property type="evidence" value="ECO:0007669"/>
    <property type="project" value="UniProtKB-KW"/>
</dbReference>
<dbReference type="PATRIC" id="fig|1440762.4.peg.2866"/>
<dbReference type="InterPro" id="IPR013762">
    <property type="entry name" value="Integrase-like_cat_sf"/>
</dbReference>
<comment type="caution">
    <text evidence="6">The sequence shown here is derived from an EMBL/GenBank/DDBJ whole genome shotgun (WGS) entry which is preliminary data.</text>
</comment>
<keyword evidence="2" id="KW-0229">DNA integration</keyword>
<name>A0A0G9GZ14_9GAMM</name>
<dbReference type="Gene3D" id="1.10.150.130">
    <property type="match status" value="1"/>
</dbReference>
<dbReference type="PANTHER" id="PTHR30629">
    <property type="entry name" value="PROPHAGE INTEGRASE"/>
    <property type="match status" value="1"/>
</dbReference>
<dbReference type="SUPFAM" id="SSF56349">
    <property type="entry name" value="DNA breaking-rejoining enzymes"/>
    <property type="match status" value="1"/>
</dbReference>
<dbReference type="InterPro" id="IPR002104">
    <property type="entry name" value="Integrase_catalytic"/>
</dbReference>
<gene>
    <name evidence="6" type="ORF">Y882_15710</name>
</gene>
<dbReference type="InterPro" id="IPR025166">
    <property type="entry name" value="Integrase_DNA_bind_dom"/>
</dbReference>
<evidence type="ECO:0000313" key="6">
    <source>
        <dbReference type="EMBL" id="KLD62496.1"/>
    </source>
</evidence>
<keyword evidence="3" id="KW-0238">DNA-binding</keyword>
<sequence length="435" mass="48914">MARSGFTDVYLKSLKPRAIRYTVYEKGGGIEGFVVDVMPSGKLSFRYRYRLDGKRQKVTIGSYPAMNLGLARDLCREMVVQVQRGISPAAEKKRRRAEEKKATTFGALVDDWVANVLRKVNKTPSADEGFLKNYILPSLRDRNIADVDRAAVWACIDLAKGKKRYQAARRVHSVLKRVFDYAISKGDLHVSPVTGIDPKHIAPAQARDRVLSPTEIPVWLHTIETSGIPRSMKLALRILLLIPARKGELLAAKWVHVDLKERTWDIPKENSKNGTPLRHRLSDQVASIFEQLLLLAAGSEWVLPSSKGGGKKPLTKSGINTALRALKGLPNGIVIHDLRRTIRTQLTELGIAPNVAELCLNHRPTGIKKIYDRSELIDQRYQALLRWERHLHEIVVEPASASNAEQPNEVDTLIEKIRLDGVLRDYVLRKLLVVP</sequence>
<protein>
    <recommendedName>
        <fullName evidence="5">Tyr recombinase domain-containing protein</fullName>
    </recommendedName>
</protein>
<dbReference type="PROSITE" id="PS51898">
    <property type="entry name" value="TYR_RECOMBINASE"/>
    <property type="match status" value="1"/>
</dbReference>
<dbReference type="STRING" id="1440762.Y882_15710"/>
<keyword evidence="4" id="KW-0233">DNA recombination</keyword>
<dbReference type="GO" id="GO:0003677">
    <property type="term" value="F:DNA binding"/>
    <property type="evidence" value="ECO:0007669"/>
    <property type="project" value="UniProtKB-KW"/>
</dbReference>
<dbReference type="EMBL" id="JPLA01000044">
    <property type="protein sequence ID" value="KLD62496.1"/>
    <property type="molecule type" value="Genomic_DNA"/>
</dbReference>
<dbReference type="PANTHER" id="PTHR30629:SF2">
    <property type="entry name" value="PROPHAGE INTEGRASE INTS-RELATED"/>
    <property type="match status" value="1"/>
</dbReference>
<dbReference type="Gene3D" id="1.10.443.10">
    <property type="entry name" value="Intergrase catalytic core"/>
    <property type="match status" value="1"/>
</dbReference>
<dbReference type="Pfam" id="PF22022">
    <property type="entry name" value="Phage_int_M"/>
    <property type="match status" value="1"/>
</dbReference>
<evidence type="ECO:0000256" key="4">
    <source>
        <dbReference type="ARBA" id="ARBA00023172"/>
    </source>
</evidence>
<dbReference type="InterPro" id="IPR038488">
    <property type="entry name" value="Integrase_DNA-bd_sf"/>
</dbReference>
<evidence type="ECO:0000313" key="7">
    <source>
        <dbReference type="Proteomes" id="UP000035481"/>
    </source>
</evidence>
<dbReference type="InterPro" id="IPR050808">
    <property type="entry name" value="Phage_Integrase"/>
</dbReference>
<dbReference type="OrthoDB" id="9795573at2"/>
<organism evidence="6 7">
    <name type="scientific">Dyella japonica DSM 16301</name>
    <dbReference type="NCBI Taxonomy" id="1440762"/>
    <lineage>
        <taxon>Bacteria</taxon>
        <taxon>Pseudomonadati</taxon>
        <taxon>Pseudomonadota</taxon>
        <taxon>Gammaproteobacteria</taxon>
        <taxon>Lysobacterales</taxon>
        <taxon>Rhodanobacteraceae</taxon>
        <taxon>Dyella</taxon>
    </lineage>
</organism>
<accession>A0A0G9GZ14</accession>
<dbReference type="InterPro" id="IPR010998">
    <property type="entry name" value="Integrase_recombinase_N"/>
</dbReference>
<dbReference type="Gene3D" id="3.30.160.390">
    <property type="entry name" value="Integrase, DNA-binding domain"/>
    <property type="match status" value="1"/>
</dbReference>
<evidence type="ECO:0000256" key="2">
    <source>
        <dbReference type="ARBA" id="ARBA00022908"/>
    </source>
</evidence>
<feature type="domain" description="Tyr recombinase" evidence="5">
    <location>
        <begin position="206"/>
        <end position="386"/>
    </location>
</feature>
<dbReference type="Proteomes" id="UP000035481">
    <property type="component" value="Unassembled WGS sequence"/>
</dbReference>